<evidence type="ECO:0000313" key="2">
    <source>
        <dbReference type="Proteomes" id="UP001152320"/>
    </source>
</evidence>
<name>A0A9Q1CTL7_HOLLE</name>
<gene>
    <name evidence="1" type="ORF">HOLleu_04696</name>
</gene>
<sequence length="148" mass="16802">MKDLLLCYSWHLCLNIVLPLNEETQDILKDTFGLYLVLRNVNQADIVEEMEMAQAVMNQAKTKLISQVVKKNVIENIVPVVIALKQMDIGGSGDCKLCSKSSNVRAQKQQTNSQTFCLRELQAFKIRKERTKKAKLAALNLFKKSEES</sequence>
<dbReference type="EMBL" id="JAIZAY010000001">
    <property type="protein sequence ID" value="KAJ8051213.1"/>
    <property type="molecule type" value="Genomic_DNA"/>
</dbReference>
<comment type="caution">
    <text evidence="1">The sequence shown here is derived from an EMBL/GenBank/DDBJ whole genome shotgun (WGS) entry which is preliminary data.</text>
</comment>
<protein>
    <submittedName>
        <fullName evidence="1">Uncharacterized protein</fullName>
    </submittedName>
</protein>
<dbReference type="AlphaFoldDB" id="A0A9Q1CTL7"/>
<accession>A0A9Q1CTL7</accession>
<dbReference type="Proteomes" id="UP001152320">
    <property type="component" value="Chromosome 1"/>
</dbReference>
<keyword evidence="2" id="KW-1185">Reference proteome</keyword>
<organism evidence="1 2">
    <name type="scientific">Holothuria leucospilota</name>
    <name type="common">Black long sea cucumber</name>
    <name type="synonym">Mertensiothuria leucospilota</name>
    <dbReference type="NCBI Taxonomy" id="206669"/>
    <lineage>
        <taxon>Eukaryota</taxon>
        <taxon>Metazoa</taxon>
        <taxon>Echinodermata</taxon>
        <taxon>Eleutherozoa</taxon>
        <taxon>Echinozoa</taxon>
        <taxon>Holothuroidea</taxon>
        <taxon>Aspidochirotacea</taxon>
        <taxon>Aspidochirotida</taxon>
        <taxon>Holothuriidae</taxon>
        <taxon>Holothuria</taxon>
    </lineage>
</organism>
<dbReference type="OrthoDB" id="10263978at2759"/>
<evidence type="ECO:0000313" key="1">
    <source>
        <dbReference type="EMBL" id="KAJ8051213.1"/>
    </source>
</evidence>
<proteinExistence type="predicted"/>
<reference evidence="1" key="1">
    <citation type="submission" date="2021-10" db="EMBL/GenBank/DDBJ databases">
        <title>Tropical sea cucumber genome reveals ecological adaptation and Cuvierian tubules defense mechanism.</title>
        <authorList>
            <person name="Chen T."/>
        </authorList>
    </citation>
    <scope>NUCLEOTIDE SEQUENCE</scope>
    <source>
        <strain evidence="1">Nanhai2018</strain>
        <tissue evidence="1">Muscle</tissue>
    </source>
</reference>